<dbReference type="AlphaFoldDB" id="A0A6H5HQD8"/>
<gene>
    <name evidence="1" type="ORF">NTEN_LOCUS24243</name>
</gene>
<organism evidence="1 2">
    <name type="scientific">Nesidiocoris tenuis</name>
    <dbReference type="NCBI Taxonomy" id="355587"/>
    <lineage>
        <taxon>Eukaryota</taxon>
        <taxon>Metazoa</taxon>
        <taxon>Ecdysozoa</taxon>
        <taxon>Arthropoda</taxon>
        <taxon>Hexapoda</taxon>
        <taxon>Insecta</taxon>
        <taxon>Pterygota</taxon>
        <taxon>Neoptera</taxon>
        <taxon>Paraneoptera</taxon>
        <taxon>Hemiptera</taxon>
        <taxon>Heteroptera</taxon>
        <taxon>Panheteroptera</taxon>
        <taxon>Cimicomorpha</taxon>
        <taxon>Miridae</taxon>
        <taxon>Dicyphina</taxon>
        <taxon>Nesidiocoris</taxon>
    </lineage>
</organism>
<evidence type="ECO:0000313" key="1">
    <source>
        <dbReference type="EMBL" id="CAB0020671.1"/>
    </source>
</evidence>
<accession>A0A6H5HQD8</accession>
<protein>
    <submittedName>
        <fullName evidence="1">Uncharacterized protein</fullName>
    </submittedName>
</protein>
<keyword evidence="2" id="KW-1185">Reference proteome</keyword>
<sequence length="83" mass="9292">MCCELCGRDSEGANAGFAWSAIGLSFLTSPSFGCRFETAGLDFELFALFLIRNRHRVTRLTNFSESALPSRTLHLLSCWSPWN</sequence>
<proteinExistence type="predicted"/>
<reference evidence="1 2" key="1">
    <citation type="submission" date="2020-02" db="EMBL/GenBank/DDBJ databases">
        <authorList>
            <person name="Ferguson B K."/>
        </authorList>
    </citation>
    <scope>NUCLEOTIDE SEQUENCE [LARGE SCALE GENOMIC DNA]</scope>
</reference>
<dbReference type="Proteomes" id="UP000479000">
    <property type="component" value="Unassembled WGS sequence"/>
</dbReference>
<name>A0A6H5HQD8_9HEMI</name>
<dbReference type="EMBL" id="CADCXU010035504">
    <property type="protein sequence ID" value="CAB0020671.1"/>
    <property type="molecule type" value="Genomic_DNA"/>
</dbReference>
<evidence type="ECO:0000313" key="2">
    <source>
        <dbReference type="Proteomes" id="UP000479000"/>
    </source>
</evidence>